<feature type="compositionally biased region" description="Basic and acidic residues" evidence="1">
    <location>
        <begin position="228"/>
        <end position="243"/>
    </location>
</feature>
<comment type="caution">
    <text evidence="2">The sequence shown here is derived from an EMBL/GenBank/DDBJ whole genome shotgun (WGS) entry which is preliminary data.</text>
</comment>
<evidence type="ECO:0000256" key="1">
    <source>
        <dbReference type="SAM" id="MobiDB-lite"/>
    </source>
</evidence>
<protein>
    <submittedName>
        <fullName evidence="2">Uncharacterized protein</fullName>
    </submittedName>
</protein>
<evidence type="ECO:0000313" key="2">
    <source>
        <dbReference type="EMBL" id="KAJ7194835.1"/>
    </source>
</evidence>
<organism evidence="2 3">
    <name type="scientific">Mycena pura</name>
    <dbReference type="NCBI Taxonomy" id="153505"/>
    <lineage>
        <taxon>Eukaryota</taxon>
        <taxon>Fungi</taxon>
        <taxon>Dikarya</taxon>
        <taxon>Basidiomycota</taxon>
        <taxon>Agaricomycotina</taxon>
        <taxon>Agaricomycetes</taxon>
        <taxon>Agaricomycetidae</taxon>
        <taxon>Agaricales</taxon>
        <taxon>Marasmiineae</taxon>
        <taxon>Mycenaceae</taxon>
        <taxon>Mycena</taxon>
    </lineage>
</organism>
<feature type="region of interest" description="Disordered" evidence="1">
    <location>
        <begin position="165"/>
        <end position="243"/>
    </location>
</feature>
<accession>A0AAD6UY15</accession>
<keyword evidence="3" id="KW-1185">Reference proteome</keyword>
<evidence type="ECO:0000313" key="3">
    <source>
        <dbReference type="Proteomes" id="UP001219525"/>
    </source>
</evidence>
<sequence length="273" mass="29135">MIQGPYFAPKNALPESTINNAARRSLAAHCGAELIWDHATTVRPLPAACDRPSRPPPPFAPIARSARLSCPPSVLPAACPPLLPVLPAPPPVLPAPPPVLPARHPSNQGCEAGGGRRERRRETGAVWRGRVRWAARQAAERRRGGQQARWAAGVRWARRAAGEMGGGRAVGAAGSAVGDRWRAERAVGPRGGSERGAAGRRDTAGSPRSCCWRARGRHMAGTPGGRMIPREHAGGCRPGEKQEKPPDCVLNVKCADPPFQIYCVFENFPDSEI</sequence>
<dbReference type="EMBL" id="JARJCW010000095">
    <property type="protein sequence ID" value="KAJ7194835.1"/>
    <property type="molecule type" value="Genomic_DNA"/>
</dbReference>
<name>A0AAD6UY15_9AGAR</name>
<proteinExistence type="predicted"/>
<gene>
    <name evidence="2" type="ORF">GGX14DRAFT_404394</name>
</gene>
<reference evidence="2" key="1">
    <citation type="submission" date="2023-03" db="EMBL/GenBank/DDBJ databases">
        <title>Massive genome expansion in bonnet fungi (Mycena s.s.) driven by repeated elements and novel gene families across ecological guilds.</title>
        <authorList>
            <consortium name="Lawrence Berkeley National Laboratory"/>
            <person name="Harder C.B."/>
            <person name="Miyauchi S."/>
            <person name="Viragh M."/>
            <person name="Kuo A."/>
            <person name="Thoen E."/>
            <person name="Andreopoulos B."/>
            <person name="Lu D."/>
            <person name="Skrede I."/>
            <person name="Drula E."/>
            <person name="Henrissat B."/>
            <person name="Morin E."/>
            <person name="Kohler A."/>
            <person name="Barry K."/>
            <person name="LaButti K."/>
            <person name="Morin E."/>
            <person name="Salamov A."/>
            <person name="Lipzen A."/>
            <person name="Mereny Z."/>
            <person name="Hegedus B."/>
            <person name="Baldrian P."/>
            <person name="Stursova M."/>
            <person name="Weitz H."/>
            <person name="Taylor A."/>
            <person name="Grigoriev I.V."/>
            <person name="Nagy L.G."/>
            <person name="Martin F."/>
            <person name="Kauserud H."/>
        </authorList>
    </citation>
    <scope>NUCLEOTIDE SEQUENCE</scope>
    <source>
        <strain evidence="2">9144</strain>
    </source>
</reference>
<dbReference type="AlphaFoldDB" id="A0AAD6UY15"/>
<dbReference type="Proteomes" id="UP001219525">
    <property type="component" value="Unassembled WGS sequence"/>
</dbReference>